<feature type="repeat" description="TPR" evidence="1">
    <location>
        <begin position="79"/>
        <end position="112"/>
    </location>
</feature>
<sequence>MNLWPAFPAFWRRVATVVEMRVRANARFLALLLLGCPAVAWGQDGDPRIEDAQRAAEAGDRQEAVRLLEELNRERPDNPETLRLLGAAYASVSRYEEAISTLREAQVLAPDDQDIALALGRARLWSGDIGGAREEAARIRMADPNNVELPALEQAIERTSTAPGGRRAGVAVGQAISTVAIGGSDRTWRNTTVAVDVPVGSAWTIVGDADVEDRSGVADTRLSLRLDRRLGGGNSVYLAGSVTPDADFREDWSLKAGAVVTLTPNLVASLDLRHADYGTTNVTVAEPGVRIQSGDGAYALSLHSINLWAEGNVHQSGWSLRGQVPLPKSATLSLGASTYPDTEAGITRRVRGAFVGVVVPLSDRVTLRVVGDHEQRVDTYRRTGIAVSLHWRFGR</sequence>
<dbReference type="NCBIfam" id="TIGR04390">
    <property type="entry name" value="OMP_YaiO_dom"/>
    <property type="match status" value="1"/>
</dbReference>
<dbReference type="Pfam" id="PF14559">
    <property type="entry name" value="TPR_19"/>
    <property type="match status" value="1"/>
</dbReference>
<keyword evidence="1" id="KW-0802">TPR repeat</keyword>
<dbReference type="PROSITE" id="PS50005">
    <property type="entry name" value="TPR"/>
    <property type="match status" value="1"/>
</dbReference>
<keyword evidence="3" id="KW-1185">Reference proteome</keyword>
<dbReference type="AlphaFoldDB" id="A0A419R589"/>
<reference evidence="2 3" key="1">
    <citation type="submission" date="2018-09" db="EMBL/GenBank/DDBJ databases">
        <title>Altererythrobacter sp.Ery1 and Ery12, the genome sequencing of novel strains in genus Alterythrobacter.</title>
        <authorList>
            <person name="Cheng H."/>
            <person name="Wu Y.-H."/>
            <person name="Fang C."/>
            <person name="Xu X.-W."/>
        </authorList>
    </citation>
    <scope>NUCLEOTIDE SEQUENCE [LARGE SCALE GENOMIC DNA]</scope>
    <source>
        <strain evidence="2 3">Ery12</strain>
    </source>
</reference>
<dbReference type="InterPro" id="IPR030887">
    <property type="entry name" value="Beta-barrel_YaiO"/>
</dbReference>
<dbReference type="InterPro" id="IPR011990">
    <property type="entry name" value="TPR-like_helical_dom_sf"/>
</dbReference>
<accession>A0A419R589</accession>
<proteinExistence type="predicted"/>
<dbReference type="Proteomes" id="UP000284322">
    <property type="component" value="Unassembled WGS sequence"/>
</dbReference>
<evidence type="ECO:0000256" key="1">
    <source>
        <dbReference type="PROSITE-ProRule" id="PRU00339"/>
    </source>
</evidence>
<comment type="caution">
    <text evidence="2">The sequence shown here is derived from an EMBL/GenBank/DDBJ whole genome shotgun (WGS) entry which is preliminary data.</text>
</comment>
<dbReference type="SUPFAM" id="SSF48452">
    <property type="entry name" value="TPR-like"/>
    <property type="match status" value="1"/>
</dbReference>
<gene>
    <name evidence="2" type="primary">yaiO</name>
    <name evidence="2" type="ORF">D6858_03130</name>
</gene>
<protein>
    <submittedName>
        <fullName evidence="2">YaiO family outer membrane beta-barrel protein</fullName>
    </submittedName>
</protein>
<organism evidence="2 3">
    <name type="scientific">Tsuneonella suprasediminis</name>
    <dbReference type="NCBI Taxonomy" id="2306996"/>
    <lineage>
        <taxon>Bacteria</taxon>
        <taxon>Pseudomonadati</taxon>
        <taxon>Pseudomonadota</taxon>
        <taxon>Alphaproteobacteria</taxon>
        <taxon>Sphingomonadales</taxon>
        <taxon>Erythrobacteraceae</taxon>
        <taxon>Tsuneonella</taxon>
    </lineage>
</organism>
<dbReference type="Gene3D" id="1.25.40.10">
    <property type="entry name" value="Tetratricopeptide repeat domain"/>
    <property type="match status" value="1"/>
</dbReference>
<dbReference type="SUPFAM" id="SSF56935">
    <property type="entry name" value="Porins"/>
    <property type="match status" value="1"/>
</dbReference>
<dbReference type="OrthoDB" id="8038200at2"/>
<dbReference type="EMBL" id="RAHJ01000011">
    <property type="protein sequence ID" value="RJX69906.1"/>
    <property type="molecule type" value="Genomic_DNA"/>
</dbReference>
<name>A0A419R589_9SPHN</name>
<evidence type="ECO:0000313" key="3">
    <source>
        <dbReference type="Proteomes" id="UP000284322"/>
    </source>
</evidence>
<evidence type="ECO:0000313" key="2">
    <source>
        <dbReference type="EMBL" id="RJX69906.1"/>
    </source>
</evidence>
<dbReference type="InterPro" id="IPR019734">
    <property type="entry name" value="TPR_rpt"/>
</dbReference>